<evidence type="ECO:0000256" key="1">
    <source>
        <dbReference type="SAM" id="MobiDB-lite"/>
    </source>
</evidence>
<keyword evidence="2" id="KW-0732">Signal</keyword>
<dbReference type="OrthoDB" id="7449298at2"/>
<proteinExistence type="predicted"/>
<name>A0A239GVU8_9SPHN</name>
<organism evidence="3 4">
    <name type="scientific">Sphingopyxis indica</name>
    <dbReference type="NCBI Taxonomy" id="436663"/>
    <lineage>
        <taxon>Bacteria</taxon>
        <taxon>Pseudomonadati</taxon>
        <taxon>Pseudomonadota</taxon>
        <taxon>Alphaproteobacteria</taxon>
        <taxon>Sphingomonadales</taxon>
        <taxon>Sphingomonadaceae</taxon>
        <taxon>Sphingopyxis</taxon>
    </lineage>
</organism>
<dbReference type="AlphaFoldDB" id="A0A239GVU8"/>
<evidence type="ECO:0008006" key="5">
    <source>
        <dbReference type="Google" id="ProtNLM"/>
    </source>
</evidence>
<evidence type="ECO:0000256" key="2">
    <source>
        <dbReference type="SAM" id="SignalP"/>
    </source>
</evidence>
<keyword evidence="4" id="KW-1185">Reference proteome</keyword>
<feature type="signal peptide" evidence="2">
    <location>
        <begin position="1"/>
        <end position="23"/>
    </location>
</feature>
<feature type="chain" id="PRO_5013099693" description="MORN repeat-containing protein" evidence="2">
    <location>
        <begin position="24"/>
        <end position="200"/>
    </location>
</feature>
<sequence>MRTLLLLSTAAASLFGGAQSASAFTQNPAPALDYGAPGAPDDRVYAGNADRAPAASETPPPAQPDAVYGGSYDAEGRWAGAWDGSGQPSAAPYNGNYDASGRWTGTWDGTFQASDGRFYRGYYQGTVEGRPGTSYAPPPPAPASAPAPPGTYYSTAYPGGGRGQGYSYGYGGYSPGSVTITTSPPVVTETVETTTETFYE</sequence>
<dbReference type="EMBL" id="FZPA01000004">
    <property type="protein sequence ID" value="SNS73237.1"/>
    <property type="molecule type" value="Genomic_DNA"/>
</dbReference>
<gene>
    <name evidence="3" type="ORF">SAMN06295955_104128</name>
</gene>
<protein>
    <recommendedName>
        <fullName evidence="5">MORN repeat-containing protein</fullName>
    </recommendedName>
</protein>
<dbReference type="Proteomes" id="UP000198339">
    <property type="component" value="Unassembled WGS sequence"/>
</dbReference>
<feature type="region of interest" description="Disordered" evidence="1">
    <location>
        <begin position="27"/>
        <end position="68"/>
    </location>
</feature>
<reference evidence="3 4" key="1">
    <citation type="submission" date="2017-06" db="EMBL/GenBank/DDBJ databases">
        <authorList>
            <person name="Kim H.J."/>
            <person name="Triplett B.A."/>
        </authorList>
    </citation>
    <scope>NUCLEOTIDE SEQUENCE [LARGE SCALE GENOMIC DNA]</scope>
    <source>
        <strain evidence="3 4">DS15</strain>
    </source>
</reference>
<evidence type="ECO:0000313" key="3">
    <source>
        <dbReference type="EMBL" id="SNS73237.1"/>
    </source>
</evidence>
<accession>A0A239GVU8</accession>
<evidence type="ECO:0000313" key="4">
    <source>
        <dbReference type="Proteomes" id="UP000198339"/>
    </source>
</evidence>
<dbReference type="RefSeq" id="WP_089215432.1">
    <property type="nucleotide sequence ID" value="NZ_FZPA01000004.1"/>
</dbReference>